<dbReference type="AlphaFoldDB" id="A0A0H1QX28"/>
<evidence type="ECO:0000313" key="2">
    <source>
        <dbReference type="Proteomes" id="UP000035301"/>
    </source>
</evidence>
<name>A0A0H1QX28_9EURY</name>
<protein>
    <submittedName>
        <fullName evidence="1">Uncharacterized protein</fullName>
    </submittedName>
</protein>
<accession>A0A0H1QX28</accession>
<gene>
    <name evidence="1" type="ORF">SZ63_12210</name>
</gene>
<dbReference type="EMBL" id="JXOJ01000008">
    <property type="protein sequence ID" value="KLK87339.1"/>
    <property type="molecule type" value="Genomic_DNA"/>
</dbReference>
<comment type="caution">
    <text evidence="1">The sequence shown here is derived from an EMBL/GenBank/DDBJ whole genome shotgun (WGS) entry which is preliminary data.</text>
</comment>
<dbReference type="PATRIC" id="fig|1550566.3.peg.2669"/>
<dbReference type="Proteomes" id="UP000035301">
    <property type="component" value="Unassembled WGS sequence"/>
</dbReference>
<sequence length="106" mass="11447">MGADVRERKRRGGTLSLDTSVETMKINLTSQSPPTIEIVVNTGLPVPLNTPLWEACNETLHETRIYADVVNCTSSSGDGRVMLTFAEGHAPEVTLRPARIAISARG</sequence>
<reference evidence="1 2" key="1">
    <citation type="journal article" date="2015" name="Int. J. Syst. Evol. Microbiol.">
        <title>Methanoculleus sediminis sp. nov., a methanogen from sediments near a submarine mud volcano.</title>
        <authorList>
            <person name="Chen S.C."/>
            <person name="Chen M.F."/>
            <person name="Lai M.C."/>
            <person name="Weng C.Y."/>
            <person name="Wu S.Y."/>
            <person name="Lin S."/>
            <person name="Yang T.F."/>
            <person name="Chen P.C."/>
        </authorList>
    </citation>
    <scope>NUCLEOTIDE SEQUENCE [LARGE SCALE GENOMIC DNA]</scope>
    <source>
        <strain evidence="1 2">S3Fa</strain>
    </source>
</reference>
<keyword evidence="2" id="KW-1185">Reference proteome</keyword>
<evidence type="ECO:0000313" key="1">
    <source>
        <dbReference type="EMBL" id="KLK87339.1"/>
    </source>
</evidence>
<organism evidence="1 2">
    <name type="scientific">Methanoculleus sediminis</name>
    <dbReference type="NCBI Taxonomy" id="1550566"/>
    <lineage>
        <taxon>Archaea</taxon>
        <taxon>Methanobacteriati</taxon>
        <taxon>Methanobacteriota</taxon>
        <taxon>Stenosarchaea group</taxon>
        <taxon>Methanomicrobia</taxon>
        <taxon>Methanomicrobiales</taxon>
        <taxon>Methanomicrobiaceae</taxon>
        <taxon>Methanoculleus</taxon>
    </lineage>
</organism>
<dbReference type="STRING" id="1550566.SZ63_12210"/>
<proteinExistence type="predicted"/>